<dbReference type="InterPro" id="IPR001789">
    <property type="entry name" value="Sig_transdc_resp-reg_receiver"/>
</dbReference>
<gene>
    <name evidence="5" type="ORF">JF922_01785</name>
</gene>
<organism evidence="5 6">
    <name type="scientific">Candidatus Nephthysia bennettiae</name>
    <dbReference type="NCBI Taxonomy" id="3127016"/>
    <lineage>
        <taxon>Bacteria</taxon>
        <taxon>Bacillati</taxon>
        <taxon>Candidatus Dormiibacterota</taxon>
        <taxon>Candidatus Dormibacteria</taxon>
        <taxon>Candidatus Dormibacterales</taxon>
        <taxon>Candidatus Dormibacteraceae</taxon>
        <taxon>Candidatus Nephthysia</taxon>
    </lineage>
</organism>
<name>A0A934K5L1_9BACT</name>
<proteinExistence type="predicted"/>
<dbReference type="SUPFAM" id="SSF46894">
    <property type="entry name" value="C-terminal effector domain of the bipartite response regulators"/>
    <property type="match status" value="1"/>
</dbReference>
<feature type="modified residue" description="4-aspartylphosphate" evidence="2">
    <location>
        <position position="54"/>
    </location>
</feature>
<evidence type="ECO:0000313" key="5">
    <source>
        <dbReference type="EMBL" id="MBJ7596806.1"/>
    </source>
</evidence>
<feature type="domain" description="Response regulatory" evidence="4">
    <location>
        <begin position="3"/>
        <end position="119"/>
    </location>
</feature>
<evidence type="ECO:0000256" key="2">
    <source>
        <dbReference type="PROSITE-ProRule" id="PRU00169"/>
    </source>
</evidence>
<keyword evidence="6" id="KW-1185">Reference proteome</keyword>
<sequence length="201" mass="21123">MIRILLAEDQAMVRGALKALLATEEDMTVVAEVSRGDQVMAAALAARPDVALLDIEMPGLDGISAGTALRSAMPGCRTLILTTFGKPGFLRRAMEAGASGFLLKDAPPEELARAIRRTARGERVVDPGLAASALSEGASPLTERERQVLAATDRGADIDEIAGTLFLSPGTVRNHLSAAIQKLAARNRAEAARIAEAKGWL</sequence>
<dbReference type="InterPro" id="IPR016032">
    <property type="entry name" value="Sig_transdc_resp-reg_C-effctor"/>
</dbReference>
<dbReference type="PROSITE" id="PS50043">
    <property type="entry name" value="HTH_LUXR_2"/>
    <property type="match status" value="1"/>
</dbReference>
<keyword evidence="2" id="KW-0597">Phosphoprotein</keyword>
<feature type="domain" description="HTH luxR-type" evidence="3">
    <location>
        <begin position="134"/>
        <end position="199"/>
    </location>
</feature>
<dbReference type="SMART" id="SM00421">
    <property type="entry name" value="HTH_LUXR"/>
    <property type="match status" value="1"/>
</dbReference>
<protein>
    <submittedName>
        <fullName evidence="5">Response regulator transcription factor</fullName>
    </submittedName>
</protein>
<dbReference type="SMART" id="SM00448">
    <property type="entry name" value="REC"/>
    <property type="match status" value="1"/>
</dbReference>
<dbReference type="EMBL" id="JAEKNR010000024">
    <property type="protein sequence ID" value="MBJ7596806.1"/>
    <property type="molecule type" value="Genomic_DNA"/>
</dbReference>
<evidence type="ECO:0000256" key="1">
    <source>
        <dbReference type="ARBA" id="ARBA00023125"/>
    </source>
</evidence>
<dbReference type="Pfam" id="PF00072">
    <property type="entry name" value="Response_reg"/>
    <property type="match status" value="1"/>
</dbReference>
<dbReference type="Pfam" id="PF00196">
    <property type="entry name" value="GerE"/>
    <property type="match status" value="1"/>
</dbReference>
<evidence type="ECO:0000313" key="6">
    <source>
        <dbReference type="Proteomes" id="UP000612893"/>
    </source>
</evidence>
<dbReference type="InterPro" id="IPR000792">
    <property type="entry name" value="Tscrpt_reg_LuxR_C"/>
</dbReference>
<dbReference type="InterPro" id="IPR011006">
    <property type="entry name" value="CheY-like_superfamily"/>
</dbReference>
<evidence type="ECO:0000259" key="3">
    <source>
        <dbReference type="PROSITE" id="PS50043"/>
    </source>
</evidence>
<dbReference type="PANTHER" id="PTHR43214">
    <property type="entry name" value="TWO-COMPONENT RESPONSE REGULATOR"/>
    <property type="match status" value="1"/>
</dbReference>
<dbReference type="InterPro" id="IPR039420">
    <property type="entry name" value="WalR-like"/>
</dbReference>
<dbReference type="CDD" id="cd19930">
    <property type="entry name" value="REC_DesR-like"/>
    <property type="match status" value="1"/>
</dbReference>
<dbReference type="Gene3D" id="3.40.50.2300">
    <property type="match status" value="1"/>
</dbReference>
<dbReference type="RefSeq" id="WP_338198639.1">
    <property type="nucleotide sequence ID" value="NZ_JAEKNR010000024.1"/>
</dbReference>
<accession>A0A934K5L1</accession>
<dbReference type="SUPFAM" id="SSF52172">
    <property type="entry name" value="CheY-like"/>
    <property type="match status" value="1"/>
</dbReference>
<dbReference type="GO" id="GO:0003677">
    <property type="term" value="F:DNA binding"/>
    <property type="evidence" value="ECO:0007669"/>
    <property type="project" value="UniProtKB-KW"/>
</dbReference>
<dbReference type="AlphaFoldDB" id="A0A934K5L1"/>
<evidence type="ECO:0000259" key="4">
    <source>
        <dbReference type="PROSITE" id="PS50110"/>
    </source>
</evidence>
<reference evidence="5" key="1">
    <citation type="submission" date="2020-10" db="EMBL/GenBank/DDBJ databases">
        <title>Ca. Dormibacterota MAGs.</title>
        <authorList>
            <person name="Montgomery K."/>
        </authorList>
    </citation>
    <scope>NUCLEOTIDE SEQUENCE [LARGE SCALE GENOMIC DNA]</scope>
    <source>
        <strain evidence="5">SC8812_S17_10</strain>
    </source>
</reference>
<comment type="caution">
    <text evidence="5">The sequence shown here is derived from an EMBL/GenBank/DDBJ whole genome shotgun (WGS) entry which is preliminary data.</text>
</comment>
<dbReference type="PANTHER" id="PTHR43214:SF42">
    <property type="entry name" value="TRANSCRIPTIONAL REGULATORY PROTEIN DESR"/>
    <property type="match status" value="1"/>
</dbReference>
<dbReference type="Proteomes" id="UP000612893">
    <property type="component" value="Unassembled WGS sequence"/>
</dbReference>
<dbReference type="PROSITE" id="PS50110">
    <property type="entry name" value="RESPONSE_REGULATORY"/>
    <property type="match status" value="1"/>
</dbReference>
<dbReference type="PRINTS" id="PR00038">
    <property type="entry name" value="HTHLUXR"/>
</dbReference>
<keyword evidence="1" id="KW-0238">DNA-binding</keyword>